<name>A0A179I7X3_CORDF</name>
<dbReference type="Pfam" id="PF01042">
    <property type="entry name" value="Ribonuc_L-PSP"/>
    <property type="match status" value="1"/>
</dbReference>
<dbReference type="GO" id="GO:0019239">
    <property type="term" value="F:deaminase activity"/>
    <property type="evidence" value="ECO:0007669"/>
    <property type="project" value="TreeGrafter"/>
</dbReference>
<keyword evidence="3" id="KW-1185">Reference proteome</keyword>
<comment type="similarity">
    <text evidence="1">Belongs to the RutC family.</text>
</comment>
<dbReference type="InterPro" id="IPR006056">
    <property type="entry name" value="RidA"/>
</dbReference>
<dbReference type="AlphaFoldDB" id="A0A179I7X3"/>
<dbReference type="FunFam" id="3.30.1330.40:FF:000001">
    <property type="entry name" value="L-PSP family endoribonuclease"/>
    <property type="match status" value="1"/>
</dbReference>
<dbReference type="InterPro" id="IPR006175">
    <property type="entry name" value="YjgF/YER057c/UK114"/>
</dbReference>
<dbReference type="CDD" id="cd00448">
    <property type="entry name" value="YjgF_YER057c_UK114_family"/>
    <property type="match status" value="1"/>
</dbReference>
<dbReference type="InterPro" id="IPR035959">
    <property type="entry name" value="RutC-like_sf"/>
</dbReference>
<dbReference type="GO" id="GO:0005829">
    <property type="term" value="C:cytosol"/>
    <property type="evidence" value="ECO:0007669"/>
    <property type="project" value="TreeGrafter"/>
</dbReference>
<dbReference type="InterPro" id="IPR019897">
    <property type="entry name" value="RidA_CS"/>
</dbReference>
<dbReference type="PROSITE" id="PS01094">
    <property type="entry name" value="UPF0076"/>
    <property type="match status" value="1"/>
</dbReference>
<accession>A0A179I7X3</accession>
<protein>
    <submittedName>
        <fullName evidence="2">Uncharacterized protein</fullName>
    </submittedName>
</protein>
<evidence type="ECO:0000313" key="2">
    <source>
        <dbReference type="EMBL" id="OAQ97991.1"/>
    </source>
</evidence>
<evidence type="ECO:0000313" key="3">
    <source>
        <dbReference type="Proteomes" id="UP000243081"/>
    </source>
</evidence>
<organism evidence="2 3">
    <name type="scientific">Cordyceps confragosa</name>
    <name type="common">Lecanicillium lecanii</name>
    <dbReference type="NCBI Taxonomy" id="2714763"/>
    <lineage>
        <taxon>Eukaryota</taxon>
        <taxon>Fungi</taxon>
        <taxon>Dikarya</taxon>
        <taxon>Ascomycota</taxon>
        <taxon>Pezizomycotina</taxon>
        <taxon>Sordariomycetes</taxon>
        <taxon>Hypocreomycetidae</taxon>
        <taxon>Hypocreales</taxon>
        <taxon>Cordycipitaceae</taxon>
        <taxon>Akanthomyces</taxon>
    </lineage>
</organism>
<reference evidence="2 3" key="1">
    <citation type="submission" date="2016-03" db="EMBL/GenBank/DDBJ databases">
        <title>Fine-scale spatial genetic structure of a fungal parasite of coffee scale insects.</title>
        <authorList>
            <person name="Jackson D."/>
            <person name="Zemenick K.A."/>
            <person name="Malloure B."/>
            <person name="Quandt C.A."/>
            <person name="James T.Y."/>
        </authorList>
    </citation>
    <scope>NUCLEOTIDE SEQUENCE [LARGE SCALE GENOMIC DNA]</scope>
    <source>
        <strain evidence="2 3">UM487</strain>
    </source>
</reference>
<dbReference type="PANTHER" id="PTHR11803:SF58">
    <property type="entry name" value="PROTEIN HMF1-RELATED"/>
    <property type="match status" value="1"/>
</dbReference>
<dbReference type="PANTHER" id="PTHR11803">
    <property type="entry name" value="2-IMINOBUTANOATE/2-IMINOPROPANOATE DEAMINASE RIDA"/>
    <property type="match status" value="1"/>
</dbReference>
<sequence length="229" mass="24493">MAASASRALYEPQGGVVWLLSAAGVRSAPAVPLPKDSSSSEHYKDLLHPTLVRRRSMTVTRIAPRRLLALTFARPLLAASSNSCSFAAAPNFSRSPASPRFTSTMSDQTIIFTKDAPAPVGPYSQAIKTPFAIYCSGAIPLKADGTFVGSNITTQTTQCCENLKAVLAEAGSSIPKVVKTMIFISDMAHFAEMNAEYEKFFSHKPARSCVAVKTLPKNVDVEIEAIALP</sequence>
<evidence type="ECO:0000256" key="1">
    <source>
        <dbReference type="ARBA" id="ARBA00010552"/>
    </source>
</evidence>
<dbReference type="SUPFAM" id="SSF55298">
    <property type="entry name" value="YjgF-like"/>
    <property type="match status" value="1"/>
</dbReference>
<dbReference type="OrthoDB" id="309640at2759"/>
<dbReference type="Proteomes" id="UP000243081">
    <property type="component" value="Unassembled WGS sequence"/>
</dbReference>
<dbReference type="NCBIfam" id="TIGR00004">
    <property type="entry name" value="Rid family detoxifying hydrolase"/>
    <property type="match status" value="1"/>
</dbReference>
<dbReference type="GO" id="GO:0005739">
    <property type="term" value="C:mitochondrion"/>
    <property type="evidence" value="ECO:0007669"/>
    <property type="project" value="TreeGrafter"/>
</dbReference>
<comment type="caution">
    <text evidence="2">The sequence shown here is derived from an EMBL/GenBank/DDBJ whole genome shotgun (WGS) entry which is preliminary data.</text>
</comment>
<dbReference type="Gene3D" id="3.30.1330.40">
    <property type="entry name" value="RutC-like"/>
    <property type="match status" value="1"/>
</dbReference>
<dbReference type="EMBL" id="LUKN01003127">
    <property type="protein sequence ID" value="OAQ97991.1"/>
    <property type="molecule type" value="Genomic_DNA"/>
</dbReference>
<proteinExistence type="inferred from homology"/>
<gene>
    <name evidence="2" type="ORF">LLEC1_03546</name>
</gene>